<dbReference type="EMBL" id="SMAI01000009">
    <property type="protein sequence ID" value="TCT03549.1"/>
    <property type="molecule type" value="Genomic_DNA"/>
</dbReference>
<sequence length="478" mass="51737">MPAFRPSQTLVLAYIVALFAGFCAAKLLALFVLFRGEGSIFDLKYGFGPYIQNLVETGRFFSCYEGRCQVSSRMPLLPLIYAGIALFGTDQAHIGIIKSLIMSAYSGTLCFFLIRMQARLYPAAALLWAAALTVLFASYPTVKHAYELTYEEAILLEILLVWSVAFSVVSCLLFAPSEGRRTDIALAILLLNALLAFFTKASMVLILALSFGIFVAVAVRARFSWRAVGRSGAMALAGLGLLGLWAAHNAGGGRLTLMTSYDAESLYRGNSALGAEIYPDVNLDQIFDATEVVTRDGRHFAVPLQPKPWSFADEWAWSDHFRAAALGWIADNPTAAAGFLWRKAVNFFLSVEKSPYSFNADAQRATDNSRTEMILISAGLVAGRVATLALVVCGVLVLVTGSRADRVILGLMLLANMAYAAPYLVGFNYSRHIAVSFVIVLGSLVTLALRLWGARAARPVLPPSMGVSSPKRRVAAGP</sequence>
<evidence type="ECO:0008006" key="4">
    <source>
        <dbReference type="Google" id="ProtNLM"/>
    </source>
</evidence>
<evidence type="ECO:0000313" key="2">
    <source>
        <dbReference type="EMBL" id="TCT03549.1"/>
    </source>
</evidence>
<evidence type="ECO:0000256" key="1">
    <source>
        <dbReference type="SAM" id="Phobius"/>
    </source>
</evidence>
<feature type="transmembrane region" description="Helical" evidence="1">
    <location>
        <begin position="94"/>
        <end position="114"/>
    </location>
</feature>
<feature type="transmembrane region" description="Helical" evidence="1">
    <location>
        <begin position="12"/>
        <end position="34"/>
    </location>
</feature>
<dbReference type="AlphaFoldDB" id="A0A4R3LV62"/>
<evidence type="ECO:0000313" key="3">
    <source>
        <dbReference type="Proteomes" id="UP000294664"/>
    </source>
</evidence>
<comment type="caution">
    <text evidence="2">The sequence shown here is derived from an EMBL/GenBank/DDBJ whole genome shotgun (WGS) entry which is preliminary data.</text>
</comment>
<keyword evidence="3" id="KW-1185">Reference proteome</keyword>
<dbReference type="RefSeq" id="WP_132032608.1">
    <property type="nucleotide sequence ID" value="NZ_SMAI01000009.1"/>
</dbReference>
<accession>A0A4R3LV62</accession>
<feature type="transmembrane region" description="Helical" evidence="1">
    <location>
        <begin position="233"/>
        <end position="251"/>
    </location>
</feature>
<feature type="transmembrane region" description="Helical" evidence="1">
    <location>
        <begin position="154"/>
        <end position="175"/>
    </location>
</feature>
<keyword evidence="1" id="KW-1133">Transmembrane helix</keyword>
<proteinExistence type="predicted"/>
<feature type="transmembrane region" description="Helical" evidence="1">
    <location>
        <begin position="374"/>
        <end position="400"/>
    </location>
</feature>
<feature type="transmembrane region" description="Helical" evidence="1">
    <location>
        <begin position="121"/>
        <end position="142"/>
    </location>
</feature>
<organism evidence="2 3">
    <name type="scientific">Aquabacter spiritensis</name>
    <dbReference type="NCBI Taxonomy" id="933073"/>
    <lineage>
        <taxon>Bacteria</taxon>
        <taxon>Pseudomonadati</taxon>
        <taxon>Pseudomonadota</taxon>
        <taxon>Alphaproteobacteria</taxon>
        <taxon>Hyphomicrobiales</taxon>
        <taxon>Xanthobacteraceae</taxon>
        <taxon>Aquabacter</taxon>
    </lineage>
</organism>
<dbReference type="Proteomes" id="UP000294664">
    <property type="component" value="Unassembled WGS sequence"/>
</dbReference>
<feature type="transmembrane region" description="Helical" evidence="1">
    <location>
        <begin position="204"/>
        <end position="221"/>
    </location>
</feature>
<reference evidence="2 3" key="1">
    <citation type="submission" date="2019-03" db="EMBL/GenBank/DDBJ databases">
        <title>Genomic Encyclopedia of Type Strains, Phase IV (KMG-IV): sequencing the most valuable type-strain genomes for metagenomic binning, comparative biology and taxonomic classification.</title>
        <authorList>
            <person name="Goeker M."/>
        </authorList>
    </citation>
    <scope>NUCLEOTIDE SEQUENCE [LARGE SCALE GENOMIC DNA]</scope>
    <source>
        <strain evidence="2 3">DSM 9035</strain>
    </source>
</reference>
<keyword evidence="1" id="KW-0812">Transmembrane</keyword>
<feature type="transmembrane region" description="Helical" evidence="1">
    <location>
        <begin position="433"/>
        <end position="452"/>
    </location>
</feature>
<gene>
    <name evidence="2" type="ORF">EDC64_10999</name>
</gene>
<feature type="transmembrane region" description="Helical" evidence="1">
    <location>
        <begin position="407"/>
        <end position="427"/>
    </location>
</feature>
<keyword evidence="1" id="KW-0472">Membrane</keyword>
<protein>
    <recommendedName>
        <fullName evidence="4">Dolichyl-phosphate-mannose-protein mannosyltransferase</fullName>
    </recommendedName>
</protein>
<name>A0A4R3LV62_9HYPH</name>